<evidence type="ECO:0000256" key="1">
    <source>
        <dbReference type="SAM" id="MobiDB-lite"/>
    </source>
</evidence>
<feature type="region of interest" description="Disordered" evidence="1">
    <location>
        <begin position="1"/>
        <end position="30"/>
    </location>
</feature>
<protein>
    <submittedName>
        <fullName evidence="3">Uncharacterized protein</fullName>
    </submittedName>
</protein>
<evidence type="ECO:0000256" key="2">
    <source>
        <dbReference type="SAM" id="Phobius"/>
    </source>
</evidence>
<feature type="transmembrane region" description="Helical" evidence="2">
    <location>
        <begin position="89"/>
        <end position="110"/>
    </location>
</feature>
<keyword evidence="4" id="KW-1185">Reference proteome</keyword>
<dbReference type="AlphaFoldDB" id="A0A934S0W6"/>
<feature type="transmembrane region" description="Helical" evidence="2">
    <location>
        <begin position="63"/>
        <end position="83"/>
    </location>
</feature>
<keyword evidence="2" id="KW-0472">Membrane</keyword>
<comment type="caution">
    <text evidence="3">The sequence shown here is derived from an EMBL/GenBank/DDBJ whole genome shotgun (WGS) entry which is preliminary data.</text>
</comment>
<dbReference type="Proteomes" id="UP000617628">
    <property type="component" value="Unassembled WGS sequence"/>
</dbReference>
<accession>A0A934S0W6</accession>
<reference evidence="3" key="1">
    <citation type="submission" date="2021-01" db="EMBL/GenBank/DDBJ databases">
        <title>Modified the classification status of verrucomicrobia.</title>
        <authorList>
            <person name="Feng X."/>
        </authorList>
    </citation>
    <scope>NUCLEOTIDE SEQUENCE</scope>
    <source>
        <strain evidence="3">KCTC 13126</strain>
    </source>
</reference>
<evidence type="ECO:0000313" key="4">
    <source>
        <dbReference type="Proteomes" id="UP000617628"/>
    </source>
</evidence>
<gene>
    <name evidence="3" type="ORF">JIN87_09325</name>
</gene>
<proteinExistence type="predicted"/>
<organism evidence="3 4">
    <name type="scientific">Pelagicoccus mobilis</name>
    <dbReference type="NCBI Taxonomy" id="415221"/>
    <lineage>
        <taxon>Bacteria</taxon>
        <taxon>Pseudomonadati</taxon>
        <taxon>Verrucomicrobiota</taxon>
        <taxon>Opitutia</taxon>
        <taxon>Puniceicoccales</taxon>
        <taxon>Pelagicoccaceae</taxon>
        <taxon>Pelagicoccus</taxon>
    </lineage>
</organism>
<sequence length="113" mass="12703">MAPSRYKLSKGDSHPEESESSENADTNPIKDVSEILKDNYARQKAGEKPLDLQKPKSRRKRDYWLGMVVVNSLLVGSYFFWAGHPLTGVFSLSGIVIFSAGFTWAMWGVISDY</sequence>
<evidence type="ECO:0000313" key="3">
    <source>
        <dbReference type="EMBL" id="MBK1877068.1"/>
    </source>
</evidence>
<keyword evidence="2" id="KW-0812">Transmembrane</keyword>
<keyword evidence="2" id="KW-1133">Transmembrane helix</keyword>
<dbReference type="EMBL" id="JAENIL010000014">
    <property type="protein sequence ID" value="MBK1877068.1"/>
    <property type="molecule type" value="Genomic_DNA"/>
</dbReference>
<name>A0A934S0W6_9BACT</name>
<dbReference type="RefSeq" id="WP_200355285.1">
    <property type="nucleotide sequence ID" value="NZ_JAENIL010000014.1"/>
</dbReference>